<reference evidence="3" key="1">
    <citation type="submission" date="2015-10" db="EMBL/GenBank/DDBJ databases">
        <authorList>
            <person name="Lehtovirta-Morley L.E."/>
            <person name="Vieille C."/>
        </authorList>
    </citation>
    <scope>NUCLEOTIDE SEQUENCE [LARGE SCALE GENOMIC DNA]</scope>
</reference>
<dbReference type="AlphaFoldDB" id="A0A128A3X7"/>
<dbReference type="KEGG" id="ndv:NDEV_1273"/>
<dbReference type="Proteomes" id="UP000196239">
    <property type="component" value="Chromosome 1"/>
</dbReference>
<evidence type="ECO:0000256" key="1">
    <source>
        <dbReference type="SAM" id="Phobius"/>
    </source>
</evidence>
<keyword evidence="1" id="KW-0812">Transmembrane</keyword>
<evidence type="ECO:0000313" key="3">
    <source>
        <dbReference type="Proteomes" id="UP000196239"/>
    </source>
</evidence>
<keyword evidence="1" id="KW-0472">Membrane</keyword>
<dbReference type="EMBL" id="LN890280">
    <property type="protein sequence ID" value="CUR52038.1"/>
    <property type="molecule type" value="Genomic_DNA"/>
</dbReference>
<evidence type="ECO:0000313" key="2">
    <source>
        <dbReference type="EMBL" id="CUR52038.1"/>
    </source>
</evidence>
<feature type="transmembrane region" description="Helical" evidence="1">
    <location>
        <begin position="26"/>
        <end position="47"/>
    </location>
</feature>
<proteinExistence type="predicted"/>
<keyword evidence="3" id="KW-1185">Reference proteome</keyword>
<sequence length="60" mass="6501">MFVISLVTFGISAASFLLMRTYQSTIAGWCAVVFGFSAIITMVIPGLQKLRTGKITKSKV</sequence>
<organism evidence="2 3">
    <name type="scientific">Nitrosotalea devaniterrae</name>
    <dbReference type="NCBI Taxonomy" id="1078905"/>
    <lineage>
        <taxon>Archaea</taxon>
        <taxon>Nitrososphaerota</taxon>
        <taxon>Nitrososphaeria</taxon>
        <taxon>Nitrosotaleales</taxon>
        <taxon>Nitrosotaleaceae</taxon>
        <taxon>Nitrosotalea</taxon>
    </lineage>
</organism>
<gene>
    <name evidence="2" type="ORF">NDEV_1273</name>
</gene>
<name>A0A128A3X7_9ARCH</name>
<accession>A0A128A3X7</accession>
<protein>
    <submittedName>
        <fullName evidence="2">Uncharacterized protein</fullName>
    </submittedName>
</protein>
<keyword evidence="1" id="KW-1133">Transmembrane helix</keyword>